<organism evidence="22 23">
    <name type="scientific">Adana virus</name>
    <dbReference type="NCBI Taxonomy" id="1611877"/>
    <lineage>
        <taxon>Viruses</taxon>
        <taxon>Riboviria</taxon>
        <taxon>Orthornavirae</taxon>
        <taxon>Negarnaviricota</taxon>
        <taxon>Polyploviricotina</taxon>
        <taxon>Bunyaviricetes</taxon>
        <taxon>Hareavirales</taxon>
        <taxon>Phenuiviridae</taxon>
        <taxon>Phlebovirus</taxon>
        <taxon>Phlebovirus adanaense</taxon>
    </lineage>
</organism>
<evidence type="ECO:0000313" key="22">
    <source>
        <dbReference type="EMBL" id="AJK91618.1"/>
    </source>
</evidence>
<dbReference type="GeneID" id="26798117"/>
<evidence type="ECO:0000256" key="17">
    <source>
        <dbReference type="ARBA" id="ARBA00030436"/>
    </source>
</evidence>
<evidence type="ECO:0000256" key="4">
    <source>
        <dbReference type="ARBA" id="ARBA00004328"/>
    </source>
</evidence>
<dbReference type="Pfam" id="PF15518">
    <property type="entry name" value="L_protein_N"/>
    <property type="match status" value="1"/>
</dbReference>
<dbReference type="Pfam" id="PF04196">
    <property type="entry name" value="Bunya_RdRp"/>
    <property type="match status" value="1"/>
</dbReference>
<evidence type="ECO:0000256" key="8">
    <source>
        <dbReference type="ARBA" id="ARBA00022679"/>
    </source>
</evidence>
<keyword evidence="22" id="KW-0696">RNA-directed RNA polymerase</keyword>
<dbReference type="InterPro" id="IPR022531">
    <property type="entry name" value="L_PA-C-like"/>
</dbReference>
<evidence type="ECO:0000256" key="10">
    <source>
        <dbReference type="ARBA" id="ARBA00022801"/>
    </source>
</evidence>
<dbReference type="EC" id="2.7.7.48" evidence="6"/>
<keyword evidence="12" id="KW-0460">Magnesium</keyword>
<dbReference type="Pfam" id="PF12603">
    <property type="entry name" value="L_PA-C-like"/>
    <property type="match status" value="1"/>
</dbReference>
<proteinExistence type="inferred from homology"/>
<keyword evidence="10" id="KW-0378">Hydrolase</keyword>
<comment type="subcellular location">
    <subcellularLocation>
        <location evidence="3">Host Golgi apparatus</location>
    </subcellularLocation>
    <subcellularLocation>
        <location evidence="5">Host endoplasmic reticulum-Golgi intermediate compartment</location>
    </subcellularLocation>
    <subcellularLocation>
        <location evidence="4">Virion</location>
    </subcellularLocation>
</comment>
<evidence type="ECO:0000256" key="18">
    <source>
        <dbReference type="ARBA" id="ARBA00031012"/>
    </source>
</evidence>
<dbReference type="RefSeq" id="YP_009227127.1">
    <property type="nucleotide sequence ID" value="NC_029127.1"/>
</dbReference>
<evidence type="ECO:0000256" key="13">
    <source>
        <dbReference type="ARBA" id="ARBA00022844"/>
    </source>
</evidence>
<dbReference type="GO" id="GO:0003968">
    <property type="term" value="F:RNA-directed RNA polymerase activity"/>
    <property type="evidence" value="ECO:0007669"/>
    <property type="project" value="UniProtKB-KW"/>
</dbReference>
<accession>A0A0C5AUQ0</accession>
<reference evidence="22 23" key="1">
    <citation type="journal article" date="2015" name="J. Virol.">
        <title>Isolation, genetic characterization, and seroprevalence of adana virus, a novel phlebovirus belonging to the salehabad virus complex, in Turkey.</title>
        <authorList>
            <person name="Alkan C."/>
            <person name="Alwassouf S."/>
            <person name="Piorkowski G."/>
            <person name="Bichaud L."/>
            <person name="Tezcan S."/>
            <person name="Dincer E."/>
            <person name="Ergunay K."/>
            <person name="Ozbel Y."/>
            <person name="Alten B."/>
            <person name="de Lamballerie X."/>
            <person name="Charrel R.N."/>
        </authorList>
    </citation>
    <scope>NUCLEOTIDE SEQUENCE [LARGE SCALE GENOMIC DNA]</scope>
    <source>
        <strain evidence="22 23">195</strain>
    </source>
</reference>
<keyword evidence="11" id="KW-1040">Host Golgi apparatus</keyword>
<evidence type="ECO:0000256" key="20">
    <source>
        <dbReference type="ARBA" id="ARBA00046037"/>
    </source>
</evidence>
<protein>
    <recommendedName>
        <fullName evidence="7">RNA-directed RNA polymerase L</fullName>
        <ecNumber evidence="6">2.7.7.48</ecNumber>
    </recommendedName>
    <alternativeName>
        <fullName evidence="16">Large structural protein</fullName>
    </alternativeName>
    <alternativeName>
        <fullName evidence="18">Replicase</fullName>
    </alternativeName>
    <alternativeName>
        <fullName evidence="17">Transcriptase</fullName>
    </alternativeName>
</protein>
<comment type="cofactor">
    <cofactor evidence="1">
        <name>Mn(2+)</name>
        <dbReference type="ChEBI" id="CHEBI:29035"/>
    </cofactor>
</comment>
<dbReference type="PROSITE" id="PS50525">
    <property type="entry name" value="RDRP_SSRNA_NEG_SEG"/>
    <property type="match status" value="1"/>
</dbReference>
<evidence type="ECO:0000313" key="23">
    <source>
        <dbReference type="Proteomes" id="UP000203503"/>
    </source>
</evidence>
<dbReference type="GO" id="GO:0016787">
    <property type="term" value="F:hydrolase activity"/>
    <property type="evidence" value="ECO:0007669"/>
    <property type="project" value="UniProtKB-KW"/>
</dbReference>
<dbReference type="GO" id="GO:0006351">
    <property type="term" value="P:DNA-templated transcription"/>
    <property type="evidence" value="ECO:0007669"/>
    <property type="project" value="InterPro"/>
</dbReference>
<dbReference type="GO" id="GO:0044423">
    <property type="term" value="C:virion component"/>
    <property type="evidence" value="ECO:0007669"/>
    <property type="project" value="UniProtKB-KW"/>
</dbReference>
<dbReference type="GO" id="GO:0044177">
    <property type="term" value="C:host cell Golgi apparatus"/>
    <property type="evidence" value="ECO:0007669"/>
    <property type="project" value="UniProtKB-SubCell"/>
</dbReference>
<dbReference type="InterPro" id="IPR007099">
    <property type="entry name" value="RNA-dir_pol_NSvirus"/>
</dbReference>
<keyword evidence="9" id="KW-0479">Metal-binding</keyword>
<evidence type="ECO:0000256" key="5">
    <source>
        <dbReference type="ARBA" id="ARBA00004452"/>
    </source>
</evidence>
<evidence type="ECO:0000256" key="6">
    <source>
        <dbReference type="ARBA" id="ARBA00012494"/>
    </source>
</evidence>
<evidence type="ECO:0000256" key="7">
    <source>
        <dbReference type="ARBA" id="ARBA00018602"/>
    </source>
</evidence>
<name>A0A0C5AUQ0_9VIRU</name>
<evidence type="ECO:0000256" key="14">
    <source>
        <dbReference type="ARBA" id="ARBA00023184"/>
    </source>
</evidence>
<dbReference type="KEGG" id="vg:26798117"/>
<comment type="function">
    <text evidence="20">RNA-dependent RNA polymerase, which is responsible for the replication and transcription of the viral RNA genome using antigenomic RNA as an intermediate. During transcription, synthesizes subgenomic RNAs and assures their capping by a cap-snatching mechanism, which involves the endonuclease activity cleaving the host capped pre-mRNAs. These short capped RNAs are then used as primers for viral transcription. The 3'-end of subgenomic mRNAs molecules are not polyadenylated. During replication, the polymerase binds the 5' and 3' vRNA extremities at distinct sites. In turn, significant conformational changes occur in the polymerase and in vRNA to initiate active RNA synthesis. As a consequence of the use of the same enzyme for both transcription and replication, these mechanisms need to be well coordinated.</text>
</comment>
<evidence type="ECO:0000256" key="19">
    <source>
        <dbReference type="ARBA" id="ARBA00034123"/>
    </source>
</evidence>
<evidence type="ECO:0000256" key="15">
    <source>
        <dbReference type="ARBA" id="ARBA00023211"/>
    </source>
</evidence>
<evidence type="ECO:0000256" key="9">
    <source>
        <dbReference type="ARBA" id="ARBA00022723"/>
    </source>
</evidence>
<dbReference type="GO" id="GO:0044172">
    <property type="term" value="C:host cell endoplasmic reticulum-Golgi intermediate compartment"/>
    <property type="evidence" value="ECO:0007669"/>
    <property type="project" value="UniProtKB-SubCell"/>
</dbReference>
<dbReference type="EMBL" id="KJ939330">
    <property type="protein sequence ID" value="AJK91618.1"/>
    <property type="molecule type" value="Genomic_RNA"/>
</dbReference>
<evidence type="ECO:0000256" key="11">
    <source>
        <dbReference type="ARBA" id="ARBA00022812"/>
    </source>
</evidence>
<feature type="domain" description="RdRp catalytic" evidence="21">
    <location>
        <begin position="976"/>
        <end position="1167"/>
    </location>
</feature>
<dbReference type="InterPro" id="IPR029124">
    <property type="entry name" value="L_protein_N"/>
</dbReference>
<keyword evidence="22" id="KW-0548">Nucleotidyltransferase</keyword>
<keyword evidence="14" id="KW-1038">Host endoplasmic reticulum</keyword>
<keyword evidence="8" id="KW-0808">Transferase</keyword>
<comment type="cofactor">
    <cofactor evidence="2">
        <name>Mg(2+)</name>
        <dbReference type="ChEBI" id="CHEBI:18420"/>
    </cofactor>
</comment>
<sequence>MNELLAKQANLRPGFTSGALIHYDDETLHLPIPEFFIKKTVEGILIDLSLDQLDSGSTVGSSLMPNVDIKAAFIPNFIHNFTFGHLSSTTDQPFSSKFPVINDGFDDLTPDVIVQSTAGSYHVVEFTTFRGRDEPARGAAALKIAKYEQACRNRSVDRSVGLYAIAVHRGGIWTNMIMGKEDVDELCYRMRLAEAIEAEIQILCPESRMCDEEASKLEREMLGIVAAIGMDWERTERTFPSFKKAMFDKFKSAPADQEYVKDILEKVISKAQSDLISSSFIKEGKPLAERLEMNGRECDYAISALITELRSRHNLRHTNDNKSTVQLPPWLFSRGPPGKDLQPLKGLMPEGDHPMCSIWAKVCVSAIEEKIDRMDDDPASEFEYAMSGTRTRDDQRSRYHRVRVDLTQDEAEYAATLGVNGKKYKGHQSVVDARERSKRIFSPDHDTSDLEQFLLNQDYTDFEPDVGLYDPLLEDMELRLDAQAIHQPTYSHHEGENEFLSNHRKIMESPLGSWTQMVSLIGAELSASVKQHVKPNSFVVKRLVNSPLYMLVKPTSSKSHIFVSFALMKEHWRGDLKCSTIFKSYIDAGPMFITEFVSYKLSKLTNLCKTNSLYEASLVFWMESFGQCSWEAGDLCEKPHSPALREVVYMTRLSLLTLLEDKATTEELQTLLRYIVMEGFVSQPELPKPHKMISKLPTKLRSELQVYLLHRCLLSMSRISRQPFRLARYDAQINWSGLFNPLSGSEIRDIHPLISACYNGYFKNKEEETEPSALSAMYKKIIELEHLRPETDEFLGWGDPKEPAMHEFSRSYLREAIDHAKSFLRKIYGQNVMDQIEQDIIRELGSLTLERLATLKATSNFNEDWYVYKDVRDKNYTRDKLIVKMSEFAAEGKSLAIEKFEACMSKIEERGSMHICLFKKQQHGGLREIYVMGAEERIVQSVVEAIARSIGRFFSSDTLCNPANKMKIPESHGLRARRHCRGPVWTTATSDDARKWNQGHFVTKFALMLCEFTSPKWWPIIVRGCSMFTNKHMMMNLDFLRILDSHRELNVEDDFVQTLFEAYHGNVQVPWLIAGRTYLKTSTGMMQGILHYTSSLLHTIHQEFIRSLTFKVFNMKVNSDMSKQIVCDMMQGSDDSSMLISFPCDSEEILTKCKVTAAICFRIKKLLGVYLAIYPSEKSTSNTDFVMEYNSEFFFHSQHVRPTIRWIAASCSLPEVETLVARQEEAANLMTAVSEGGGSFSLAACVQHSQCTIHYMLMGMGTSMLFDHYKKAILKWKDPGLGYFLLDNPIAAGLSGFRYNLFKAITTTNLQKIYAFFMKKVKGTTGYQEEAGVIPETCSVSPGGALILSSSLKWGSRKKFQKLRARLNIPDDWVEQINTIPQILYRAPRSGLEITLRIAEKVHSPGVVSSLSTGNAVAKVMASAVYFLSATIFEDSGRPEFNFLEDSKYSLLCKLAAYDGFNGVDDIEPEDILFLFPNVEEFHQLDTLIYNRGGLNITHRSSSREATQTRVVVFDHLQTSRCSPEKLVSDKWFGTQKCKIGRTAMEQEWTKLKATVKWLRDTPAETLEATPLHSHIQIRNFFARMEGRARTVRVTGAPVKKRSGISKLAMVIRDNFCKTAILNGIEDEVGLTRSVAAELSKHCLFSVLNGPYTEETKLSMVMNMLVELPDVLVNPSDRRSRTNMIGVMQHFARYGKGTVKMLEEIGAGTIGAYVRPQKSQKVNGKVTYYGPGIWRGTMDGIPVQIEVDGAPGMPPQMTKILVSRTREPWVLGPSIRAWADDMGVLNTRDMKDKVTEVVKHWMFNFKLFGSSHAYGCPLIVAKGDLIDFREIDDRDVFLKVRGSVINLFTRTKGVNRDLHILSYSTSENDISSSSILSIVNAQLEKGVPEICMQPSSSWIKCEPLPLEMIRPVLEVAEGSRSILKIDSERLKEIIRICTEAAIRSKVGTIFTFVPVSSELAAPVDMSAMIDLMLEDDDFNDFQEVVDKVMEDVDIMTTYETDDFSSVNVHLFGPAHFREISNLAAISHPLMDRLVDAAISQMGKAGVRKLVESGRTGHKDLDISRLVYRALGRDPTSIKTEDFELELSYEVTDDMLG</sequence>
<keyword evidence="23" id="KW-1185">Reference proteome</keyword>
<dbReference type="GO" id="GO:0046872">
    <property type="term" value="F:metal ion binding"/>
    <property type="evidence" value="ECO:0007669"/>
    <property type="project" value="UniProtKB-KW"/>
</dbReference>
<dbReference type="Proteomes" id="UP000203503">
    <property type="component" value="Genome"/>
</dbReference>
<evidence type="ECO:0000256" key="16">
    <source>
        <dbReference type="ARBA" id="ARBA00030285"/>
    </source>
</evidence>
<dbReference type="GO" id="GO:0039694">
    <property type="term" value="P:viral RNA genome replication"/>
    <property type="evidence" value="ECO:0007669"/>
    <property type="project" value="InterPro"/>
</dbReference>
<dbReference type="InterPro" id="IPR007322">
    <property type="entry name" value="RNA_pol_bunyavir"/>
</dbReference>
<evidence type="ECO:0000256" key="12">
    <source>
        <dbReference type="ARBA" id="ARBA00022842"/>
    </source>
</evidence>
<evidence type="ECO:0000256" key="1">
    <source>
        <dbReference type="ARBA" id="ARBA00001936"/>
    </source>
</evidence>
<keyword evidence="13" id="KW-0946">Virion</keyword>
<keyword evidence="15" id="KW-0464">Manganese</keyword>
<evidence type="ECO:0000256" key="3">
    <source>
        <dbReference type="ARBA" id="ARBA00004136"/>
    </source>
</evidence>
<comment type="similarity">
    <text evidence="19">Belongs to the Bunyavirales RNA polymerase family.</text>
</comment>
<evidence type="ECO:0000259" key="21">
    <source>
        <dbReference type="PROSITE" id="PS50525"/>
    </source>
</evidence>
<evidence type="ECO:0000256" key="2">
    <source>
        <dbReference type="ARBA" id="ARBA00001946"/>
    </source>
</evidence>